<evidence type="ECO:0000256" key="7">
    <source>
        <dbReference type="ARBA" id="ARBA00023145"/>
    </source>
</evidence>
<evidence type="ECO:0000256" key="8">
    <source>
        <dbReference type="SAM" id="MobiDB-lite"/>
    </source>
</evidence>
<dbReference type="SUPFAM" id="SSF52743">
    <property type="entry name" value="Subtilisin-like"/>
    <property type="match status" value="1"/>
</dbReference>
<dbReference type="InterPro" id="IPR030400">
    <property type="entry name" value="Sedolisin_dom"/>
</dbReference>
<dbReference type="Pfam" id="PF09286">
    <property type="entry name" value="Pro-kuma_activ"/>
    <property type="match status" value="1"/>
</dbReference>
<keyword evidence="7" id="KW-0865">Zymogen</keyword>
<dbReference type="AlphaFoldDB" id="E6PC48"/>
<dbReference type="InterPro" id="IPR000209">
    <property type="entry name" value="Peptidase_S8/S53_dom"/>
</dbReference>
<dbReference type="GO" id="GO:0008240">
    <property type="term" value="F:tripeptidyl-peptidase activity"/>
    <property type="evidence" value="ECO:0007669"/>
    <property type="project" value="TreeGrafter"/>
</dbReference>
<evidence type="ECO:0000256" key="1">
    <source>
        <dbReference type="ARBA" id="ARBA00001913"/>
    </source>
</evidence>
<dbReference type="PANTHER" id="PTHR14218">
    <property type="entry name" value="PROTEASE S8 TRIPEPTIDYL PEPTIDASE I CLN2"/>
    <property type="match status" value="1"/>
</dbReference>
<sequence>MYRIQRIRSAAAALVAASLLAACGGGGGSASSPLPTTNTGGNTPSTGSAGPSSIRWGQRMLQQATYVGPLTKPVALAMLAQPQLQNEAGLVAYAQQASTPGNPNYRHFLTPQQIGQLYGAAPANQAKVAAYFQEYGIGVGSWPQNLVLSLVGSSTQFTAALGVKFGYYQYGKERFIAPIGTPHVDASIPLSALNALVPIASQVHNYLIRPSTASFGPGLSPQQVARAFDFTGAYNAGLYGNGIGLGIIGTGPIDPTDVPYYGSAFHTRVATVSLIPTSPTFVKPASSLNVPGTFPYGPGFPATGFTLPPPDTTPASPNFAACMSSGTGVPNFQTCNLEDGEAQLDTETTASLAPGVNENFYLAYYSFCYNAGTGIVDNANIGVTSCPAGETLGDAEGISIADFEIQQAIGDNRSDVLSLSYGGGEANFGTAYVGPRGTGLGPSEFAALAAEGIAVFVSSGDTGNAACAAPSAGLYPTSPCVSYPATDANVVAVGGVNLPVDGAGNLLGQITAWADQTTLGGNGTFGNNIGSGGGVSELIPAPAWQAGLTLTGGNPQLGGFRGIPDIAMDADFLTGQGMGQYIAYGGTIGPVGGTSMAAPQAAAQWALVLQACKESATCGNGSTGPYSYRLGNPAPLFYQIASAPANYASVFYDVQYGENQANQNGSLAPITGCCFSTPGYDLVTGLGVPMTGRLITAITKTPVN</sequence>
<organism evidence="10">
    <name type="scientific">mine drainage metagenome</name>
    <dbReference type="NCBI Taxonomy" id="410659"/>
    <lineage>
        <taxon>unclassified sequences</taxon>
        <taxon>metagenomes</taxon>
        <taxon>ecological metagenomes</taxon>
    </lineage>
</organism>
<dbReference type="InterPro" id="IPR036852">
    <property type="entry name" value="Peptidase_S8/S53_dom_sf"/>
</dbReference>
<keyword evidence="6" id="KW-0106">Calcium</keyword>
<dbReference type="CDD" id="cd11377">
    <property type="entry name" value="Pro-peptidase_S53"/>
    <property type="match status" value="1"/>
</dbReference>
<gene>
    <name evidence="10" type="ORF">CARN1_1918</name>
</gene>
<proteinExistence type="predicted"/>
<evidence type="ECO:0000256" key="6">
    <source>
        <dbReference type="ARBA" id="ARBA00022837"/>
    </source>
</evidence>
<dbReference type="SMART" id="SM00944">
    <property type="entry name" value="Pro-kuma_activ"/>
    <property type="match status" value="1"/>
</dbReference>
<dbReference type="InterPro" id="IPR023828">
    <property type="entry name" value="Peptidase_S8_Ser-AS"/>
</dbReference>
<dbReference type="Pfam" id="PF00082">
    <property type="entry name" value="Peptidase_S8"/>
    <property type="match status" value="1"/>
</dbReference>
<dbReference type="GO" id="GO:0006508">
    <property type="term" value="P:proteolysis"/>
    <property type="evidence" value="ECO:0007669"/>
    <property type="project" value="UniProtKB-KW"/>
</dbReference>
<name>E6PC48_9ZZZZ</name>
<feature type="domain" description="Peptidase S53" evidence="9">
    <location>
        <begin position="265"/>
        <end position="701"/>
    </location>
</feature>
<dbReference type="PANTHER" id="PTHR14218:SF15">
    <property type="entry name" value="TRIPEPTIDYL-PEPTIDASE 1"/>
    <property type="match status" value="1"/>
</dbReference>
<feature type="region of interest" description="Disordered" evidence="8">
    <location>
        <begin position="28"/>
        <end position="53"/>
    </location>
</feature>
<evidence type="ECO:0000256" key="4">
    <source>
        <dbReference type="ARBA" id="ARBA00022801"/>
    </source>
</evidence>
<dbReference type="PROSITE" id="PS51257">
    <property type="entry name" value="PROKAR_LIPOPROTEIN"/>
    <property type="match status" value="1"/>
</dbReference>
<comment type="caution">
    <text evidence="10">The sequence shown here is derived from an EMBL/GenBank/DDBJ whole genome shotgun (WGS) entry which is preliminary data.</text>
</comment>
<dbReference type="InterPro" id="IPR015366">
    <property type="entry name" value="S53_propep"/>
</dbReference>
<dbReference type="PROSITE" id="PS00138">
    <property type="entry name" value="SUBTILASE_SER"/>
    <property type="match status" value="1"/>
</dbReference>
<evidence type="ECO:0000256" key="3">
    <source>
        <dbReference type="ARBA" id="ARBA00022723"/>
    </source>
</evidence>
<evidence type="ECO:0000256" key="5">
    <source>
        <dbReference type="ARBA" id="ARBA00022825"/>
    </source>
</evidence>
<feature type="compositionally biased region" description="Low complexity" evidence="8">
    <location>
        <begin position="30"/>
        <end position="53"/>
    </location>
</feature>
<evidence type="ECO:0000259" key="9">
    <source>
        <dbReference type="PROSITE" id="PS51695"/>
    </source>
</evidence>
<keyword evidence="3" id="KW-0479">Metal-binding</keyword>
<dbReference type="GO" id="GO:0004252">
    <property type="term" value="F:serine-type endopeptidase activity"/>
    <property type="evidence" value="ECO:0007669"/>
    <property type="project" value="InterPro"/>
</dbReference>
<keyword evidence="2" id="KW-0645">Protease</keyword>
<dbReference type="GO" id="GO:0046872">
    <property type="term" value="F:metal ion binding"/>
    <property type="evidence" value="ECO:0007669"/>
    <property type="project" value="UniProtKB-KW"/>
</dbReference>
<dbReference type="PROSITE" id="PS51695">
    <property type="entry name" value="SEDOLISIN"/>
    <property type="match status" value="1"/>
</dbReference>
<dbReference type="Gene3D" id="3.40.50.200">
    <property type="entry name" value="Peptidase S8/S53 domain"/>
    <property type="match status" value="1"/>
</dbReference>
<accession>E6PC48</accession>
<dbReference type="InterPro" id="IPR050819">
    <property type="entry name" value="Tripeptidyl-peptidase_I"/>
</dbReference>
<reference evidence="10" key="1">
    <citation type="submission" date="2009-10" db="EMBL/GenBank/DDBJ databases">
        <title>Diversity of trophic interactions inside an arsenic-rich microbial ecosystem.</title>
        <authorList>
            <person name="Bertin P.N."/>
            <person name="Heinrich-Salmeron A."/>
            <person name="Pelletier E."/>
            <person name="Goulhen-Chollet F."/>
            <person name="Arsene-Ploetze F."/>
            <person name="Gallien S."/>
            <person name="Calteau A."/>
            <person name="Vallenet D."/>
            <person name="Casiot C."/>
            <person name="Chane-Woon-Ming B."/>
            <person name="Giloteaux L."/>
            <person name="Barakat M."/>
            <person name="Bonnefoy V."/>
            <person name="Bruneel O."/>
            <person name="Chandler M."/>
            <person name="Cleiss J."/>
            <person name="Duran R."/>
            <person name="Elbaz-Poulichet F."/>
            <person name="Fonknechten N."/>
            <person name="Lauga B."/>
            <person name="Mornico D."/>
            <person name="Ortet P."/>
            <person name="Schaeffer C."/>
            <person name="Siguier P."/>
            <person name="Alexander Thil Smith A."/>
            <person name="Van Dorsselaer A."/>
            <person name="Weissenbach J."/>
            <person name="Medigue C."/>
            <person name="Le Paslier D."/>
        </authorList>
    </citation>
    <scope>NUCLEOTIDE SEQUENCE</scope>
</reference>
<evidence type="ECO:0000256" key="2">
    <source>
        <dbReference type="ARBA" id="ARBA00022670"/>
    </source>
</evidence>
<evidence type="ECO:0000313" key="10">
    <source>
        <dbReference type="EMBL" id="CBH74031.1"/>
    </source>
</evidence>
<protein>
    <recommendedName>
        <fullName evidence="9">Peptidase S53 domain-containing protein</fullName>
    </recommendedName>
</protein>
<keyword evidence="4" id="KW-0378">Hydrolase</keyword>
<dbReference type="EMBL" id="CABL01000001">
    <property type="protein sequence ID" value="CBH74031.1"/>
    <property type="molecule type" value="Genomic_DNA"/>
</dbReference>
<dbReference type="SUPFAM" id="SSF54897">
    <property type="entry name" value="Protease propeptides/inhibitors"/>
    <property type="match status" value="1"/>
</dbReference>
<keyword evidence="5" id="KW-0720">Serine protease</keyword>
<comment type="cofactor">
    <cofactor evidence="1">
        <name>Ca(2+)</name>
        <dbReference type="ChEBI" id="CHEBI:29108"/>
    </cofactor>
</comment>